<accession>A0A2T4CC76</accession>
<sequence length="123" mass="13800">MLDVCLDVWRRRYFPSLSCLVSLTEAAASKPGNSTVVKEDKGITLIPFNPSVHFVTPFKGSEHEVSLTRLLNNRGTRQRNGSMGRVAGHRSFTHRFNASFVLRSCCRVIFLMHISTARISTCT</sequence>
<dbReference type="EMBL" id="KZ679128">
    <property type="protein sequence ID" value="PTB79160.1"/>
    <property type="molecule type" value="Genomic_DNA"/>
</dbReference>
<keyword evidence="2" id="KW-1185">Reference proteome</keyword>
<dbReference type="Proteomes" id="UP000240760">
    <property type="component" value="Unassembled WGS sequence"/>
</dbReference>
<organism evidence="1 2">
    <name type="scientific">Trichoderma longibrachiatum ATCC 18648</name>
    <dbReference type="NCBI Taxonomy" id="983965"/>
    <lineage>
        <taxon>Eukaryota</taxon>
        <taxon>Fungi</taxon>
        <taxon>Dikarya</taxon>
        <taxon>Ascomycota</taxon>
        <taxon>Pezizomycotina</taxon>
        <taxon>Sordariomycetes</taxon>
        <taxon>Hypocreomycetidae</taxon>
        <taxon>Hypocreales</taxon>
        <taxon>Hypocreaceae</taxon>
        <taxon>Trichoderma</taxon>
    </lineage>
</organism>
<proteinExistence type="predicted"/>
<gene>
    <name evidence="1" type="ORF">M440DRAFT_1162158</name>
</gene>
<dbReference type="AlphaFoldDB" id="A0A2T4CC76"/>
<reference evidence="1 2" key="1">
    <citation type="submission" date="2016-07" db="EMBL/GenBank/DDBJ databases">
        <title>Multiple horizontal gene transfer events from other fungi enriched the ability of initially mycotrophic Trichoderma (Ascomycota) to feed on dead plant biomass.</title>
        <authorList>
            <consortium name="DOE Joint Genome Institute"/>
            <person name="Aerts A."/>
            <person name="Atanasova L."/>
            <person name="Chenthamara K."/>
            <person name="Zhang J."/>
            <person name="Grujic M."/>
            <person name="Henrissat B."/>
            <person name="Kuo A."/>
            <person name="Salamov A."/>
            <person name="Lipzen A."/>
            <person name="Labutti K."/>
            <person name="Barry K."/>
            <person name="Miao Y."/>
            <person name="Rahimi M.J."/>
            <person name="Shen Q."/>
            <person name="Grigoriev I.V."/>
            <person name="Kubicek C.P."/>
            <person name="Druzhinina I.S."/>
        </authorList>
    </citation>
    <scope>NUCLEOTIDE SEQUENCE [LARGE SCALE GENOMIC DNA]</scope>
    <source>
        <strain evidence="1 2">ATCC 18648</strain>
    </source>
</reference>
<evidence type="ECO:0000313" key="2">
    <source>
        <dbReference type="Proteomes" id="UP000240760"/>
    </source>
</evidence>
<evidence type="ECO:0000313" key="1">
    <source>
        <dbReference type="EMBL" id="PTB79160.1"/>
    </source>
</evidence>
<name>A0A2T4CC76_TRILO</name>
<protein>
    <submittedName>
        <fullName evidence="1">Uncharacterized protein</fullName>
    </submittedName>
</protein>